<evidence type="ECO:0000259" key="6">
    <source>
        <dbReference type="Pfam" id="PF16188"/>
    </source>
</evidence>
<keyword evidence="3" id="KW-0378">Hydrolase</keyword>
<dbReference type="SUPFAM" id="SSF55920">
    <property type="entry name" value="Creatinase/aminopeptidase"/>
    <property type="match status" value="1"/>
</dbReference>
<dbReference type="AlphaFoldDB" id="A0A346A4X7"/>
<keyword evidence="7" id="KW-0645">Protease</keyword>
<dbReference type="Pfam" id="PF16189">
    <property type="entry name" value="Creatinase_N_2"/>
    <property type="match status" value="1"/>
</dbReference>
<dbReference type="PANTHER" id="PTHR43763:SF6">
    <property type="entry name" value="XAA-PRO AMINOPEPTIDASE 1"/>
    <property type="match status" value="1"/>
</dbReference>
<proteinExistence type="inferred from homology"/>
<protein>
    <submittedName>
        <fullName evidence="7">Aminopeptidase P family protein</fullName>
    </submittedName>
</protein>
<evidence type="ECO:0000259" key="5">
    <source>
        <dbReference type="Pfam" id="PF01321"/>
    </source>
</evidence>
<dbReference type="KEGG" id="ptaw:DW352_25405"/>
<dbReference type="Gene3D" id="3.40.350.10">
    <property type="entry name" value="Creatinase/prolidase N-terminal domain"/>
    <property type="match status" value="2"/>
</dbReference>
<dbReference type="GO" id="GO:0070006">
    <property type="term" value="F:metalloaminopeptidase activity"/>
    <property type="evidence" value="ECO:0007669"/>
    <property type="project" value="InterPro"/>
</dbReference>
<organism evidence="7 8">
    <name type="scientific">Pseudolabrys taiwanensis</name>
    <dbReference type="NCBI Taxonomy" id="331696"/>
    <lineage>
        <taxon>Bacteria</taxon>
        <taxon>Pseudomonadati</taxon>
        <taxon>Pseudomonadota</taxon>
        <taxon>Alphaproteobacteria</taxon>
        <taxon>Hyphomicrobiales</taxon>
        <taxon>Xanthobacteraceae</taxon>
        <taxon>Pseudolabrys</taxon>
    </lineage>
</organism>
<dbReference type="InterPro" id="IPR033740">
    <property type="entry name" value="Pept_M24B"/>
</dbReference>
<dbReference type="SUPFAM" id="SSF53092">
    <property type="entry name" value="Creatinase/prolidase N-terminal domain"/>
    <property type="match status" value="2"/>
</dbReference>
<accession>A0A346A4X7</accession>
<dbReference type="Pfam" id="PF00557">
    <property type="entry name" value="Peptidase_M24"/>
    <property type="match status" value="1"/>
</dbReference>
<keyword evidence="7" id="KW-0031">Aminopeptidase</keyword>
<dbReference type="InterPro" id="IPR000587">
    <property type="entry name" value="Creatinase_N"/>
</dbReference>
<dbReference type="EMBL" id="CP031417">
    <property type="protein sequence ID" value="AXK84224.1"/>
    <property type="molecule type" value="Genomic_DNA"/>
</dbReference>
<dbReference type="GO" id="GO:0005737">
    <property type="term" value="C:cytoplasm"/>
    <property type="evidence" value="ECO:0007669"/>
    <property type="project" value="UniProtKB-ARBA"/>
</dbReference>
<evidence type="ECO:0000256" key="1">
    <source>
        <dbReference type="ARBA" id="ARBA00008766"/>
    </source>
</evidence>
<dbReference type="Proteomes" id="UP000254889">
    <property type="component" value="Chromosome"/>
</dbReference>
<dbReference type="InterPro" id="IPR036005">
    <property type="entry name" value="Creatinase/aminopeptidase-like"/>
</dbReference>
<dbReference type="InterPro" id="IPR029149">
    <property type="entry name" value="Creatin/AminoP/Spt16_N"/>
</dbReference>
<gene>
    <name evidence="7" type="ORF">DW352_25405</name>
</gene>
<keyword evidence="8" id="KW-1185">Reference proteome</keyword>
<evidence type="ECO:0000256" key="2">
    <source>
        <dbReference type="ARBA" id="ARBA00022723"/>
    </source>
</evidence>
<evidence type="ECO:0000313" key="8">
    <source>
        <dbReference type="Proteomes" id="UP000254889"/>
    </source>
</evidence>
<evidence type="ECO:0000256" key="3">
    <source>
        <dbReference type="ARBA" id="ARBA00022801"/>
    </source>
</evidence>
<dbReference type="Pfam" id="PF01321">
    <property type="entry name" value="Creatinase_N"/>
    <property type="match status" value="1"/>
</dbReference>
<comment type="similarity">
    <text evidence="1">Belongs to the peptidase M24B family.</text>
</comment>
<dbReference type="Gene3D" id="3.90.230.10">
    <property type="entry name" value="Creatinase/methionine aminopeptidase superfamily"/>
    <property type="match status" value="1"/>
</dbReference>
<dbReference type="PANTHER" id="PTHR43763">
    <property type="entry name" value="XAA-PRO AMINOPEPTIDASE 1"/>
    <property type="match status" value="1"/>
</dbReference>
<feature type="domain" description="Peptidase M24 C-terminal" evidence="6">
    <location>
        <begin position="549"/>
        <end position="606"/>
    </location>
</feature>
<dbReference type="CDD" id="cd01085">
    <property type="entry name" value="APP"/>
    <property type="match status" value="1"/>
</dbReference>
<feature type="domain" description="Peptidase M24" evidence="4">
    <location>
        <begin position="323"/>
        <end position="534"/>
    </location>
</feature>
<dbReference type="OrthoDB" id="9806388at2"/>
<dbReference type="GO" id="GO:0046872">
    <property type="term" value="F:metal ion binding"/>
    <property type="evidence" value="ECO:0007669"/>
    <property type="project" value="UniProtKB-KW"/>
</dbReference>
<dbReference type="InterPro" id="IPR032416">
    <property type="entry name" value="Peptidase_M24_C"/>
</dbReference>
<dbReference type="InterPro" id="IPR000994">
    <property type="entry name" value="Pept_M24"/>
</dbReference>
<name>A0A346A4X7_9HYPH</name>
<keyword evidence="2" id="KW-0479">Metal-binding</keyword>
<dbReference type="InterPro" id="IPR050422">
    <property type="entry name" value="X-Pro_aminopeptidase_P"/>
</dbReference>
<reference evidence="7 8" key="1">
    <citation type="submission" date="2018-07" db="EMBL/GenBank/DDBJ databases">
        <authorList>
            <person name="Quirk P.G."/>
            <person name="Krulwich T.A."/>
        </authorList>
    </citation>
    <scope>NUCLEOTIDE SEQUENCE [LARGE SCALE GENOMIC DNA]</scope>
    <source>
        <strain evidence="7 8">CC-BB4</strain>
    </source>
</reference>
<dbReference type="FunFam" id="3.90.230.10:FF:000009">
    <property type="entry name" value="xaa-Pro aminopeptidase 2"/>
    <property type="match status" value="1"/>
</dbReference>
<sequence>MFKAHFQTFDDSSERAASAARVAALRAELTRRGLDGFLVPRADRQQNEYLPASEERLAWLTGFTGSAGFAIVLHDRGAVFVDGRYTVQADAQIDKNVFAIAHLVETPPDQWLTQNVTAGQKVGYDAWLHTSDQVERFRQAAATAGAELVAVEDNPIDALWHDRPAPPSGPVTLRDIKLAGESAAEKLQRVRGELTKLRADALVVSDPQNVAWTFNIRGSDIAHTPLALAFAIVPRDGRPALYVDGAKLDNETRHALEDVADVREPAALAGDLAAFKDKTVRLDGASAADALSREVQMRGGKPAAGADPITLMKAVKNHAEIAGMRAAHIRDGAAVTRFLAWLDREAPRGTLTEIDAVAALESFRRETGLLKDISFPTIAGAGPNGAIVHYRVTRETNRKLGVNELFLIDSGAQYEDGTTDITRTVVIGEPTAEMRDRFTRVLKGHIGIATAVFPENTSGAQLDPFARHALWQAGLDFDHGTGHGVGSYLSVHEGPARISKLGHVTLRRGMILSNEPGYYKTAEYGIRIENLVLVIAAPEPAGAEKPLNAFETLTLAPIDRRLINTRMLTGKERHWLDSYHARVHEVVGPLVDSHTQAWLAAATRPL</sequence>
<feature type="domain" description="Creatinase N-terminal" evidence="5">
    <location>
        <begin position="21"/>
        <end position="152"/>
    </location>
</feature>
<evidence type="ECO:0000313" key="7">
    <source>
        <dbReference type="EMBL" id="AXK84224.1"/>
    </source>
</evidence>
<dbReference type="Pfam" id="PF16188">
    <property type="entry name" value="Peptidase_M24_C"/>
    <property type="match status" value="1"/>
</dbReference>
<dbReference type="RefSeq" id="WP_115694603.1">
    <property type="nucleotide sequence ID" value="NZ_CP031417.1"/>
</dbReference>
<evidence type="ECO:0000259" key="4">
    <source>
        <dbReference type="Pfam" id="PF00557"/>
    </source>
</evidence>